<sequence>MGETLVRLDHCQEKDIVAALARQFALPVNTELSDEDIEDELVEQLPIGYARGNLVLPWRLDRDDDRLDVLAADPLRLDELDDLSTVYDAEVEVWLTTKTRVLELINKTYSKRTKDVDLEKKESDYGEEDEDILHASAEDAPIIRFVNSLIFNASKSKASDIHIEPGDKDVVVRYRVDGVLKEVRRAPKGHLSSIIARVKIMAGLNIAEKRLPQDGRIRRKIAGKEVDMRVATAPVAHGERITIRLLDKSAVSLDLDSIGIAPDHLRIVRETINRPHGIFLVTGPTGSGKTTTLYSALSEINTPDLNILTVEDPVEFQLPGISQVQVNAQIELTFARGLRSFLRHDPDVIMVGEIRDLVTAEIAIQASLTGHLVLSTIHTNDAATGITRLVDMGVQPFLVASSLVALQAQRLIRRVCPLCCKAVAPDPKELEEMGIIPEAFYAGEPALKVPVRDAHDAPMPIVAPDGYELPPLGTLWAAEGCDKCNGTGYRGRTGVYEILSVTEEIRRLAIRNASGAEIKRAAIAQGLRTLRDDGAHKVLSGITTIDEVMRVTAEEA</sequence>
<evidence type="ECO:0000313" key="5">
    <source>
        <dbReference type="EMBL" id="PRQ03650.1"/>
    </source>
</evidence>
<dbReference type="Pfam" id="PF05157">
    <property type="entry name" value="MshEN"/>
    <property type="match status" value="1"/>
</dbReference>
<keyword evidence="3" id="KW-0067">ATP-binding</keyword>
<organism evidence="5 6">
    <name type="scientific">Enhygromyxa salina</name>
    <dbReference type="NCBI Taxonomy" id="215803"/>
    <lineage>
        <taxon>Bacteria</taxon>
        <taxon>Pseudomonadati</taxon>
        <taxon>Myxococcota</taxon>
        <taxon>Polyangia</taxon>
        <taxon>Nannocystales</taxon>
        <taxon>Nannocystaceae</taxon>
        <taxon>Enhygromyxa</taxon>
    </lineage>
</organism>
<dbReference type="FunFam" id="3.30.450.90:FF:000001">
    <property type="entry name" value="Type II secretion system ATPase GspE"/>
    <property type="match status" value="1"/>
</dbReference>
<dbReference type="GO" id="GO:0005524">
    <property type="term" value="F:ATP binding"/>
    <property type="evidence" value="ECO:0007669"/>
    <property type="project" value="UniProtKB-KW"/>
</dbReference>
<comment type="similarity">
    <text evidence="1">Belongs to the GSP E family.</text>
</comment>
<keyword evidence="2" id="KW-0547">Nucleotide-binding</keyword>
<evidence type="ECO:0000259" key="4">
    <source>
        <dbReference type="PROSITE" id="PS00662"/>
    </source>
</evidence>
<dbReference type="FunFam" id="3.40.50.300:FF:000398">
    <property type="entry name" value="Type IV pilus assembly ATPase PilB"/>
    <property type="match status" value="1"/>
</dbReference>
<evidence type="ECO:0000256" key="1">
    <source>
        <dbReference type="ARBA" id="ARBA00006611"/>
    </source>
</evidence>
<dbReference type="InterPro" id="IPR007831">
    <property type="entry name" value="T2SS_GspE_N"/>
</dbReference>
<evidence type="ECO:0000256" key="3">
    <source>
        <dbReference type="ARBA" id="ARBA00022840"/>
    </source>
</evidence>
<dbReference type="GO" id="GO:0005886">
    <property type="term" value="C:plasma membrane"/>
    <property type="evidence" value="ECO:0007669"/>
    <property type="project" value="TreeGrafter"/>
</dbReference>
<reference evidence="5 6" key="1">
    <citation type="submission" date="2018-03" db="EMBL/GenBank/DDBJ databases">
        <title>Draft Genome Sequences of the Obligatory Marine Myxobacteria Enhygromyxa salina SWB005.</title>
        <authorList>
            <person name="Poehlein A."/>
            <person name="Moghaddam J.A."/>
            <person name="Harms H."/>
            <person name="Alanjari M."/>
            <person name="Koenig G.M."/>
            <person name="Daniel R."/>
            <person name="Schaeberle T.F."/>
        </authorList>
    </citation>
    <scope>NUCLEOTIDE SEQUENCE [LARGE SCALE GENOMIC DNA]</scope>
    <source>
        <strain evidence="5 6">SWB005</strain>
    </source>
</reference>
<dbReference type="CDD" id="cd01129">
    <property type="entry name" value="PulE-GspE-like"/>
    <property type="match status" value="1"/>
</dbReference>
<dbReference type="AlphaFoldDB" id="A0A2S9YEW8"/>
<dbReference type="GO" id="GO:0016887">
    <property type="term" value="F:ATP hydrolysis activity"/>
    <property type="evidence" value="ECO:0007669"/>
    <property type="project" value="TreeGrafter"/>
</dbReference>
<dbReference type="Proteomes" id="UP000237968">
    <property type="component" value="Unassembled WGS sequence"/>
</dbReference>
<dbReference type="PROSITE" id="PS00662">
    <property type="entry name" value="T2SP_E"/>
    <property type="match status" value="1"/>
</dbReference>
<dbReference type="Gene3D" id="3.40.50.300">
    <property type="entry name" value="P-loop containing nucleotide triphosphate hydrolases"/>
    <property type="match status" value="1"/>
</dbReference>
<dbReference type="InterPro" id="IPR037257">
    <property type="entry name" value="T2SS_E_N_sf"/>
</dbReference>
<proteinExistence type="inferred from homology"/>
<dbReference type="InterPro" id="IPR027417">
    <property type="entry name" value="P-loop_NTPase"/>
</dbReference>
<dbReference type="PANTHER" id="PTHR30258:SF2">
    <property type="entry name" value="COMG OPERON PROTEIN 1"/>
    <property type="match status" value="1"/>
</dbReference>
<dbReference type="SUPFAM" id="SSF52540">
    <property type="entry name" value="P-loop containing nucleoside triphosphate hydrolases"/>
    <property type="match status" value="1"/>
</dbReference>
<protein>
    <submittedName>
        <fullName evidence="5">Type II secretion system protein E</fullName>
    </submittedName>
</protein>
<accession>A0A2S9YEW8</accession>
<keyword evidence="6" id="KW-1185">Reference proteome</keyword>
<name>A0A2S9YEW8_9BACT</name>
<comment type="caution">
    <text evidence="5">The sequence shown here is derived from an EMBL/GenBank/DDBJ whole genome shotgun (WGS) entry which is preliminary data.</text>
</comment>
<evidence type="ECO:0000256" key="2">
    <source>
        <dbReference type="ARBA" id="ARBA00022741"/>
    </source>
</evidence>
<dbReference type="Gene3D" id="3.30.300.160">
    <property type="entry name" value="Type II secretion system, protein E, N-terminal domain"/>
    <property type="match status" value="1"/>
</dbReference>
<dbReference type="EMBL" id="PVNK01000072">
    <property type="protein sequence ID" value="PRQ03650.1"/>
    <property type="molecule type" value="Genomic_DNA"/>
</dbReference>
<dbReference type="PANTHER" id="PTHR30258">
    <property type="entry name" value="TYPE II SECRETION SYSTEM PROTEIN GSPE-RELATED"/>
    <property type="match status" value="1"/>
</dbReference>
<dbReference type="InterPro" id="IPR001482">
    <property type="entry name" value="T2SS/T4SS_dom"/>
</dbReference>
<dbReference type="Pfam" id="PF00437">
    <property type="entry name" value="T2SSE"/>
    <property type="match status" value="1"/>
</dbReference>
<dbReference type="SUPFAM" id="SSF160246">
    <property type="entry name" value="EspE N-terminal domain-like"/>
    <property type="match status" value="1"/>
</dbReference>
<dbReference type="Gene3D" id="3.30.450.90">
    <property type="match status" value="1"/>
</dbReference>
<feature type="domain" description="Bacterial type II secretion system protein E" evidence="4">
    <location>
        <begin position="342"/>
        <end position="356"/>
    </location>
</feature>
<gene>
    <name evidence="5" type="primary">epsE</name>
    <name evidence="5" type="ORF">ENSA5_13430</name>
</gene>
<evidence type="ECO:0000313" key="6">
    <source>
        <dbReference type="Proteomes" id="UP000237968"/>
    </source>
</evidence>